<accession>A0A2U2X0E8</accession>
<dbReference type="InterPro" id="IPR032577">
    <property type="entry name" value="DUF4920"/>
</dbReference>
<evidence type="ECO:0000313" key="2">
    <source>
        <dbReference type="Proteomes" id="UP000245370"/>
    </source>
</evidence>
<reference evidence="1 2" key="1">
    <citation type="submission" date="2018-05" db="EMBL/GenBank/DDBJ databases">
        <title>Brumimicrobium oceani sp. nov., isolated from coastal sediment.</title>
        <authorList>
            <person name="Kou Y."/>
        </authorList>
    </citation>
    <scope>NUCLEOTIDE SEQUENCE [LARGE SCALE GENOMIC DNA]</scope>
    <source>
        <strain evidence="1 2">C305</strain>
    </source>
</reference>
<sequence length="181" mass="20079">MNKKHLMIGLITAGFFASCNTPTETNEATTTETDTTEVVVEETEEETNDVNQTSFGPEKVDTTNALSTSELLAQFEGKTELEATFKAEIHETCSKAGCWVNIQKEDGETFMVRFKDHFTIPVDTEPGTIAYLTGKAIQDTVTVDLQRHFLEDANAPQEEIDAITEVKYAMTFIADGIEIVR</sequence>
<dbReference type="EMBL" id="QFRJ01000021">
    <property type="protein sequence ID" value="PWH81258.1"/>
    <property type="molecule type" value="Genomic_DNA"/>
</dbReference>
<dbReference type="AlphaFoldDB" id="A0A2U2X0E8"/>
<gene>
    <name evidence="1" type="ORF">DIT68_15805</name>
</gene>
<dbReference type="Proteomes" id="UP000245370">
    <property type="component" value="Unassembled WGS sequence"/>
</dbReference>
<dbReference type="OrthoDB" id="129527at2"/>
<evidence type="ECO:0008006" key="3">
    <source>
        <dbReference type="Google" id="ProtNLM"/>
    </source>
</evidence>
<protein>
    <recommendedName>
        <fullName evidence="3">DUF4920 domain-containing protein</fullName>
    </recommendedName>
</protein>
<dbReference type="Pfam" id="PF16267">
    <property type="entry name" value="DUF4920"/>
    <property type="match status" value="1"/>
</dbReference>
<dbReference type="PROSITE" id="PS51257">
    <property type="entry name" value="PROKAR_LIPOPROTEIN"/>
    <property type="match status" value="1"/>
</dbReference>
<name>A0A2U2X0E8_9FLAO</name>
<reference evidence="1 2" key="2">
    <citation type="submission" date="2018-05" db="EMBL/GenBank/DDBJ databases">
        <authorList>
            <person name="Lanie J.A."/>
            <person name="Ng W.-L."/>
            <person name="Kazmierczak K.M."/>
            <person name="Andrzejewski T.M."/>
            <person name="Davidsen T.M."/>
            <person name="Wayne K.J."/>
            <person name="Tettelin H."/>
            <person name="Glass J.I."/>
            <person name="Rusch D."/>
            <person name="Podicherti R."/>
            <person name="Tsui H.-C.T."/>
            <person name="Winkler M.E."/>
        </authorList>
    </citation>
    <scope>NUCLEOTIDE SEQUENCE [LARGE SCALE GENOMIC DNA]</scope>
    <source>
        <strain evidence="1 2">C305</strain>
    </source>
</reference>
<dbReference type="RefSeq" id="WP_109360799.1">
    <property type="nucleotide sequence ID" value="NZ_QFRJ01000021.1"/>
</dbReference>
<keyword evidence="2" id="KW-1185">Reference proteome</keyword>
<proteinExistence type="predicted"/>
<comment type="caution">
    <text evidence="1">The sequence shown here is derived from an EMBL/GenBank/DDBJ whole genome shotgun (WGS) entry which is preliminary data.</text>
</comment>
<evidence type="ECO:0000313" key="1">
    <source>
        <dbReference type="EMBL" id="PWH81258.1"/>
    </source>
</evidence>
<organism evidence="1 2">
    <name type="scientific">Brumimicrobium oceani</name>
    <dbReference type="NCBI Taxonomy" id="2100725"/>
    <lineage>
        <taxon>Bacteria</taxon>
        <taxon>Pseudomonadati</taxon>
        <taxon>Bacteroidota</taxon>
        <taxon>Flavobacteriia</taxon>
        <taxon>Flavobacteriales</taxon>
        <taxon>Crocinitomicaceae</taxon>
        <taxon>Brumimicrobium</taxon>
    </lineage>
</organism>